<evidence type="ECO:0000256" key="2">
    <source>
        <dbReference type="ARBA" id="ARBA00010992"/>
    </source>
</evidence>
<dbReference type="Proteomes" id="UP000683000">
    <property type="component" value="Unassembled WGS sequence"/>
</dbReference>
<dbReference type="GO" id="GO:0005351">
    <property type="term" value="F:carbohydrate:proton symporter activity"/>
    <property type="evidence" value="ECO:0007669"/>
    <property type="project" value="TreeGrafter"/>
</dbReference>
<evidence type="ECO:0000256" key="8">
    <source>
        <dbReference type="SAM" id="Phobius"/>
    </source>
</evidence>
<comment type="subcellular location">
    <subcellularLocation>
        <location evidence="1">Membrane</location>
        <topology evidence="1">Multi-pass membrane protein</topology>
    </subcellularLocation>
</comment>
<dbReference type="Gene3D" id="1.20.1250.20">
    <property type="entry name" value="MFS general substrate transporter like domains"/>
    <property type="match status" value="1"/>
</dbReference>
<evidence type="ECO:0000256" key="4">
    <source>
        <dbReference type="ARBA" id="ARBA00022692"/>
    </source>
</evidence>
<feature type="transmembrane region" description="Helical" evidence="8">
    <location>
        <begin position="91"/>
        <end position="113"/>
    </location>
</feature>
<dbReference type="InterPro" id="IPR005829">
    <property type="entry name" value="Sugar_transporter_CS"/>
</dbReference>
<dbReference type="AlphaFoldDB" id="A0A8I3AB17"/>
<evidence type="ECO:0000313" key="11">
    <source>
        <dbReference type="Proteomes" id="UP000683000"/>
    </source>
</evidence>
<dbReference type="PROSITE" id="PS00217">
    <property type="entry name" value="SUGAR_TRANSPORT_2"/>
    <property type="match status" value="1"/>
</dbReference>
<evidence type="ECO:0000256" key="3">
    <source>
        <dbReference type="ARBA" id="ARBA00022448"/>
    </source>
</evidence>
<proteinExistence type="inferred from homology"/>
<evidence type="ECO:0000313" key="10">
    <source>
        <dbReference type="EMBL" id="KAG6378541.1"/>
    </source>
</evidence>
<keyword evidence="11" id="KW-1185">Reference proteome</keyword>
<evidence type="ECO:0000256" key="6">
    <source>
        <dbReference type="ARBA" id="ARBA00023136"/>
    </source>
</evidence>
<evidence type="ECO:0000256" key="1">
    <source>
        <dbReference type="ARBA" id="ARBA00004141"/>
    </source>
</evidence>
<dbReference type="InterPro" id="IPR020846">
    <property type="entry name" value="MFS_dom"/>
</dbReference>
<keyword evidence="3" id="KW-0813">Transport</keyword>
<accession>A0A8I3AB17</accession>
<gene>
    <name evidence="10" type="ORF">JVT61DRAFT_12805</name>
</gene>
<dbReference type="PANTHER" id="PTHR48022:SF14">
    <property type="entry name" value="MAJOR FACILITATOR SUPERFAMILY (MFS) PROFILE DOMAIN-CONTAINING PROTEIN-RELATED"/>
    <property type="match status" value="1"/>
</dbReference>
<comment type="similarity">
    <text evidence="2">Belongs to the major facilitator superfamily. Sugar transporter (TC 2.A.1.1) family.</text>
</comment>
<reference evidence="10" key="1">
    <citation type="submission" date="2021-03" db="EMBL/GenBank/DDBJ databases">
        <title>Evolutionary innovations through gain and loss of genes in the ectomycorrhizal Boletales.</title>
        <authorList>
            <person name="Wu G."/>
            <person name="Miyauchi S."/>
            <person name="Morin E."/>
            <person name="Yang Z.-L."/>
            <person name="Xu J."/>
            <person name="Martin F.M."/>
        </authorList>
    </citation>
    <scope>NUCLEOTIDE SEQUENCE</scope>
    <source>
        <strain evidence="10">BR01</strain>
    </source>
</reference>
<protein>
    <submittedName>
        <fullName evidence="10">General substrate transporter</fullName>
    </submittedName>
</protein>
<name>A0A8I3AB17_9AGAM</name>
<dbReference type="EMBL" id="JAGFBS010000006">
    <property type="protein sequence ID" value="KAG6378541.1"/>
    <property type="molecule type" value="Genomic_DNA"/>
</dbReference>
<feature type="transmembrane region" description="Helical" evidence="8">
    <location>
        <begin position="125"/>
        <end position="146"/>
    </location>
</feature>
<dbReference type="InterPro" id="IPR050360">
    <property type="entry name" value="MFS_Sugar_Transporters"/>
</dbReference>
<evidence type="ECO:0000256" key="5">
    <source>
        <dbReference type="ARBA" id="ARBA00022989"/>
    </source>
</evidence>
<keyword evidence="5 8" id="KW-1133">Transmembrane helix</keyword>
<keyword evidence="4 8" id="KW-0812">Transmembrane</keyword>
<sequence length="191" mass="20523">MFASIGGLSFGYDQGVIANVLVMRDFLDRWPVGPWEKGSITAALELGALFGALLSGVLADKYSRRHSIFFASVIFCFGSGLQSGARNLNDLIIGRAIGGFGVGALSMLSPLYMAEISPPELRGSLLAIEQLAIVLGVVFGFWIGFLTRNISSSASWRIPLALQLLSAILLCLGCFLLPPSPRFLVLLWTVK</sequence>
<keyword evidence="6 8" id="KW-0472">Membrane</keyword>
<feature type="transmembrane region" description="Helical" evidence="8">
    <location>
        <begin position="158"/>
        <end position="177"/>
    </location>
</feature>
<evidence type="ECO:0000256" key="7">
    <source>
        <dbReference type="ARBA" id="ARBA00049119"/>
    </source>
</evidence>
<dbReference type="PROSITE" id="PS50850">
    <property type="entry name" value="MFS"/>
    <property type="match status" value="1"/>
</dbReference>
<dbReference type="InterPro" id="IPR005828">
    <property type="entry name" value="MFS_sugar_transport-like"/>
</dbReference>
<feature type="domain" description="Major facilitator superfamily (MFS) profile" evidence="9">
    <location>
        <begin position="1"/>
        <end position="191"/>
    </location>
</feature>
<dbReference type="OrthoDB" id="8120565at2759"/>
<dbReference type="InterPro" id="IPR003663">
    <property type="entry name" value="Sugar/inositol_transpt"/>
</dbReference>
<dbReference type="PRINTS" id="PR00171">
    <property type="entry name" value="SUGRTRNSPORT"/>
</dbReference>
<comment type="catalytic activity">
    <reaction evidence="7">
        <text>myo-inositol(out) + H(+)(out) = myo-inositol(in) + H(+)(in)</text>
        <dbReference type="Rhea" id="RHEA:60364"/>
        <dbReference type="ChEBI" id="CHEBI:15378"/>
        <dbReference type="ChEBI" id="CHEBI:17268"/>
    </reaction>
</comment>
<feature type="transmembrane region" description="Helical" evidence="8">
    <location>
        <begin position="42"/>
        <end position="59"/>
    </location>
</feature>
<dbReference type="InterPro" id="IPR036259">
    <property type="entry name" value="MFS_trans_sf"/>
</dbReference>
<evidence type="ECO:0000259" key="9">
    <source>
        <dbReference type="PROSITE" id="PS50850"/>
    </source>
</evidence>
<dbReference type="PANTHER" id="PTHR48022">
    <property type="entry name" value="PLASTIDIC GLUCOSE TRANSPORTER 4"/>
    <property type="match status" value="1"/>
</dbReference>
<comment type="caution">
    <text evidence="10">The sequence shown here is derived from an EMBL/GenBank/DDBJ whole genome shotgun (WGS) entry which is preliminary data.</text>
</comment>
<dbReference type="SUPFAM" id="SSF103473">
    <property type="entry name" value="MFS general substrate transporter"/>
    <property type="match status" value="1"/>
</dbReference>
<dbReference type="GO" id="GO:0016020">
    <property type="term" value="C:membrane"/>
    <property type="evidence" value="ECO:0007669"/>
    <property type="project" value="UniProtKB-SubCell"/>
</dbReference>
<organism evidence="10 11">
    <name type="scientific">Boletus reticuloceps</name>
    <dbReference type="NCBI Taxonomy" id="495285"/>
    <lineage>
        <taxon>Eukaryota</taxon>
        <taxon>Fungi</taxon>
        <taxon>Dikarya</taxon>
        <taxon>Basidiomycota</taxon>
        <taxon>Agaricomycotina</taxon>
        <taxon>Agaricomycetes</taxon>
        <taxon>Agaricomycetidae</taxon>
        <taxon>Boletales</taxon>
        <taxon>Boletineae</taxon>
        <taxon>Boletaceae</taxon>
        <taxon>Boletoideae</taxon>
        <taxon>Boletus</taxon>
    </lineage>
</organism>
<dbReference type="Pfam" id="PF00083">
    <property type="entry name" value="Sugar_tr"/>
    <property type="match status" value="1"/>
</dbReference>